<keyword evidence="2" id="KW-0732">Signal</keyword>
<evidence type="ECO:0000313" key="4">
    <source>
        <dbReference type="EMBL" id="SES06920.1"/>
    </source>
</evidence>
<dbReference type="RefSeq" id="WP_092693067.1">
    <property type="nucleotide sequence ID" value="NZ_FOGU01000005.1"/>
</dbReference>
<feature type="coiled-coil region" evidence="1">
    <location>
        <begin position="82"/>
        <end position="116"/>
    </location>
</feature>
<accession>A0A1H9UBK2</accession>
<dbReference type="STRING" id="641238.SAMN04490244_105180"/>
<dbReference type="Proteomes" id="UP000198885">
    <property type="component" value="Unassembled WGS sequence"/>
</dbReference>
<organism evidence="4 5">
    <name type="scientific">Tranquillimonas rosea</name>
    <dbReference type="NCBI Taxonomy" id="641238"/>
    <lineage>
        <taxon>Bacteria</taxon>
        <taxon>Pseudomonadati</taxon>
        <taxon>Pseudomonadota</taxon>
        <taxon>Alphaproteobacteria</taxon>
        <taxon>Rhodobacterales</taxon>
        <taxon>Roseobacteraceae</taxon>
        <taxon>Tranquillimonas</taxon>
    </lineage>
</organism>
<evidence type="ECO:0000256" key="1">
    <source>
        <dbReference type="SAM" id="Coils"/>
    </source>
</evidence>
<dbReference type="Pfam" id="PF03448">
    <property type="entry name" value="MgtE_N"/>
    <property type="match status" value="1"/>
</dbReference>
<feature type="signal peptide" evidence="2">
    <location>
        <begin position="1"/>
        <end position="26"/>
    </location>
</feature>
<dbReference type="OrthoDB" id="9791432at2"/>
<dbReference type="InterPro" id="IPR006668">
    <property type="entry name" value="Mg_transptr_MgtE_intracell_dom"/>
</dbReference>
<feature type="domain" description="Magnesium transporter MgtE intracellular" evidence="3">
    <location>
        <begin position="123"/>
        <end position="189"/>
    </location>
</feature>
<dbReference type="EMBL" id="FOGU01000005">
    <property type="protein sequence ID" value="SES06920.1"/>
    <property type="molecule type" value="Genomic_DNA"/>
</dbReference>
<keyword evidence="1" id="KW-0175">Coiled coil</keyword>
<feature type="chain" id="PRO_5011634779" evidence="2">
    <location>
        <begin position="27"/>
        <end position="205"/>
    </location>
</feature>
<keyword evidence="4" id="KW-0969">Cilium</keyword>
<proteinExistence type="predicted"/>
<keyword evidence="5" id="KW-1185">Reference proteome</keyword>
<dbReference type="AlphaFoldDB" id="A0A1H9UBK2"/>
<keyword evidence="4" id="KW-0966">Cell projection</keyword>
<dbReference type="SUPFAM" id="SSF158791">
    <property type="entry name" value="MgtE N-terminal domain-like"/>
    <property type="match status" value="1"/>
</dbReference>
<reference evidence="4 5" key="1">
    <citation type="submission" date="2016-10" db="EMBL/GenBank/DDBJ databases">
        <authorList>
            <person name="de Groot N.N."/>
        </authorList>
    </citation>
    <scope>NUCLEOTIDE SEQUENCE [LARGE SCALE GENOMIC DNA]</scope>
    <source>
        <strain evidence="4 5">DSM 23042</strain>
    </source>
</reference>
<name>A0A1H9UBK2_9RHOB</name>
<evidence type="ECO:0000256" key="2">
    <source>
        <dbReference type="SAM" id="SignalP"/>
    </source>
</evidence>
<evidence type="ECO:0000259" key="3">
    <source>
        <dbReference type="Pfam" id="PF03448"/>
    </source>
</evidence>
<protein>
    <submittedName>
        <fullName evidence="4">Flagellar motility protein MotE, a chaperone for MotC folding</fullName>
    </submittedName>
</protein>
<sequence length="205" mass="21732">MSPGKRCTYRRPARALPLLATLFAASGLLRLSGETGERVTGWIGAGYAYAAAEVAGTDDSGCEMPPDVAAVLSALKERDSRLQEREAEMDARETALAEAEDEIRAQLDQLVAAEEALSETLAQADTAAEADITRLVAVYENMKPADAAVLFEEMSPSFAAGFIGRMRPESAAALLADLEPQTAYSISAILAGRNANAPKDEPAER</sequence>
<gene>
    <name evidence="4" type="ORF">SAMN04490244_105180</name>
</gene>
<keyword evidence="4" id="KW-0282">Flagellum</keyword>
<evidence type="ECO:0000313" key="5">
    <source>
        <dbReference type="Proteomes" id="UP000198885"/>
    </source>
</evidence>